<evidence type="ECO:0000313" key="1">
    <source>
        <dbReference type="EMBL" id="SUI43120.1"/>
    </source>
</evidence>
<dbReference type="Proteomes" id="UP000255529">
    <property type="component" value="Unassembled WGS sequence"/>
</dbReference>
<dbReference type="AlphaFoldDB" id="A0A379YC88"/>
<dbReference type="InterPro" id="IPR010557">
    <property type="entry name" value="DUF1133"/>
</dbReference>
<accession>A0A379YC88</accession>
<dbReference type="RefSeq" id="WP_115182646.1">
    <property type="nucleotide sequence ID" value="NZ_CAMKUF010000001.1"/>
</dbReference>
<organism evidence="1 2">
    <name type="scientific">Serratia quinivorans</name>
    <dbReference type="NCBI Taxonomy" id="137545"/>
    <lineage>
        <taxon>Bacteria</taxon>
        <taxon>Pseudomonadati</taxon>
        <taxon>Pseudomonadota</taxon>
        <taxon>Gammaproteobacteria</taxon>
        <taxon>Enterobacterales</taxon>
        <taxon>Yersiniaceae</taxon>
        <taxon>Serratia</taxon>
    </lineage>
</organism>
<reference evidence="1 2" key="1">
    <citation type="submission" date="2018-06" db="EMBL/GenBank/DDBJ databases">
        <authorList>
            <consortium name="Pathogen Informatics"/>
            <person name="Doyle S."/>
        </authorList>
    </citation>
    <scope>NUCLEOTIDE SEQUENCE [LARGE SCALE GENOMIC DNA]</scope>
    <source>
        <strain evidence="1 2">NCTC11544</strain>
    </source>
</reference>
<gene>
    <name evidence="1" type="ORF">NCTC11544_00083</name>
</gene>
<dbReference type="Pfam" id="PF06576">
    <property type="entry name" value="DUF1133"/>
    <property type="match status" value="1"/>
</dbReference>
<dbReference type="EMBL" id="UGYN01000002">
    <property type="protein sequence ID" value="SUI43120.1"/>
    <property type="molecule type" value="Genomic_DNA"/>
</dbReference>
<evidence type="ECO:0000313" key="2">
    <source>
        <dbReference type="Proteomes" id="UP000255529"/>
    </source>
</evidence>
<protein>
    <submittedName>
        <fullName evidence="1">Protein of uncharacterized function (DUF1133)</fullName>
    </submittedName>
</protein>
<proteinExistence type="predicted"/>
<name>A0A379YC88_9GAMM</name>
<sequence length="186" mass="21265">MIYPENIGKGDGKELHLRALEQVWIQGKLKMWGRWSGMAKHGSAGSMFNRLLASEKVTKAAITQALRQLKKTGCDKSELRRYLLDIMDGKQKSSLAFCSDQEASTIDQVIGTVLLDHPGLKYVIQQRYIGRGKSKKAMAADLHDIRPDWCFRTCETRIAVWLKTAEFMLYLPMSDAFNSNVERFYR</sequence>